<proteinExistence type="predicted"/>
<feature type="region of interest" description="Disordered" evidence="1">
    <location>
        <begin position="1"/>
        <end position="48"/>
    </location>
</feature>
<evidence type="ECO:0000313" key="3">
    <source>
        <dbReference type="EnsemblProtists" id="EKX34038"/>
    </source>
</evidence>
<organism evidence="2">
    <name type="scientific">Guillardia theta (strain CCMP2712)</name>
    <name type="common">Cryptophyte</name>
    <dbReference type="NCBI Taxonomy" id="905079"/>
    <lineage>
        <taxon>Eukaryota</taxon>
        <taxon>Cryptophyceae</taxon>
        <taxon>Pyrenomonadales</taxon>
        <taxon>Geminigeraceae</taxon>
        <taxon>Guillardia</taxon>
    </lineage>
</organism>
<dbReference type="InterPro" id="IPR011992">
    <property type="entry name" value="EF-hand-dom_pair"/>
</dbReference>
<dbReference type="AlphaFoldDB" id="L1ICS5"/>
<dbReference type="KEGG" id="gtt:GUITHDRAFT_119779"/>
<sequence length="364" mass="41513">MLAQSPGGGRKGGSSHLESMHKPVEKGGSVRQVLEHREEAKPVMKHGADKKRHAQADHKQQHPVWRPGGYALVGDMYKDNGRKVARGPYFGVPRDYWRREEENLLPSAGPGAQASSPLIHHRSAVKPQQGIYGLHSDKQQVWESVIPARAGPWSVFKQRYHLQNGPSRPLPKGVVKVGPDCVGPIVEFRERRADMRDHARGHERIDVDRVQVYPPWPIAQAIEQAWQGQEKFAKRGVYFEDDLKFEDQSRPQQAPLNARRRKIIADLFSRIGPGSDGKLEVQELFKAMKVDKFRKLFDYTSRQGTKVVRDDEQEHLVGLFVSLLKHEADAKITSQEFEQVMVALGCHIYEDEEFRTLTRTLFEE</sequence>
<dbReference type="Gene3D" id="1.10.238.10">
    <property type="entry name" value="EF-hand"/>
    <property type="match status" value="1"/>
</dbReference>
<feature type="compositionally biased region" description="Basic and acidic residues" evidence="1">
    <location>
        <begin position="33"/>
        <end position="42"/>
    </location>
</feature>
<evidence type="ECO:0000313" key="4">
    <source>
        <dbReference type="Proteomes" id="UP000011087"/>
    </source>
</evidence>
<dbReference type="PaxDb" id="55529-EKX34038"/>
<dbReference type="GeneID" id="17290778"/>
<keyword evidence="4" id="KW-1185">Reference proteome</keyword>
<protein>
    <recommendedName>
        <fullName evidence="5">EF-hand domain-containing protein</fullName>
    </recommendedName>
</protein>
<reference evidence="4" key="2">
    <citation type="submission" date="2012-11" db="EMBL/GenBank/DDBJ databases">
        <authorList>
            <person name="Kuo A."/>
            <person name="Curtis B.A."/>
            <person name="Tanifuji G."/>
            <person name="Burki F."/>
            <person name="Gruber A."/>
            <person name="Irimia M."/>
            <person name="Maruyama S."/>
            <person name="Arias M.C."/>
            <person name="Ball S.G."/>
            <person name="Gile G.H."/>
            <person name="Hirakawa Y."/>
            <person name="Hopkins J.F."/>
            <person name="Rensing S.A."/>
            <person name="Schmutz J."/>
            <person name="Symeonidi A."/>
            <person name="Elias M."/>
            <person name="Eveleigh R.J."/>
            <person name="Herman E.K."/>
            <person name="Klute M.J."/>
            <person name="Nakayama T."/>
            <person name="Obornik M."/>
            <person name="Reyes-Prieto A."/>
            <person name="Armbrust E.V."/>
            <person name="Aves S.J."/>
            <person name="Beiko R.G."/>
            <person name="Coutinho P."/>
            <person name="Dacks J.B."/>
            <person name="Durnford D.G."/>
            <person name="Fast N.M."/>
            <person name="Green B.R."/>
            <person name="Grisdale C."/>
            <person name="Hempe F."/>
            <person name="Henrissat B."/>
            <person name="Hoppner M.P."/>
            <person name="Ishida K.-I."/>
            <person name="Kim E."/>
            <person name="Koreny L."/>
            <person name="Kroth P.G."/>
            <person name="Liu Y."/>
            <person name="Malik S.-B."/>
            <person name="Maier U.G."/>
            <person name="McRose D."/>
            <person name="Mock T."/>
            <person name="Neilson J.A."/>
            <person name="Onodera N.T."/>
            <person name="Poole A.M."/>
            <person name="Pritham E.J."/>
            <person name="Richards T.A."/>
            <person name="Rocap G."/>
            <person name="Roy S.W."/>
            <person name="Sarai C."/>
            <person name="Schaack S."/>
            <person name="Shirato S."/>
            <person name="Slamovits C.H."/>
            <person name="Spencer D.F."/>
            <person name="Suzuki S."/>
            <person name="Worden A.Z."/>
            <person name="Zauner S."/>
            <person name="Barry K."/>
            <person name="Bell C."/>
            <person name="Bharti A.K."/>
            <person name="Crow J.A."/>
            <person name="Grimwood J."/>
            <person name="Kramer R."/>
            <person name="Lindquist E."/>
            <person name="Lucas S."/>
            <person name="Salamov A."/>
            <person name="McFadden G.I."/>
            <person name="Lane C.E."/>
            <person name="Keeling P.J."/>
            <person name="Gray M.W."/>
            <person name="Grigoriev I.V."/>
            <person name="Archibald J.M."/>
        </authorList>
    </citation>
    <scope>NUCLEOTIDE SEQUENCE</scope>
    <source>
        <strain evidence="4">CCMP2712</strain>
    </source>
</reference>
<evidence type="ECO:0008006" key="5">
    <source>
        <dbReference type="Google" id="ProtNLM"/>
    </source>
</evidence>
<evidence type="ECO:0000256" key="1">
    <source>
        <dbReference type="SAM" id="MobiDB-lite"/>
    </source>
</evidence>
<dbReference type="EMBL" id="JH993121">
    <property type="protein sequence ID" value="EKX34038.1"/>
    <property type="molecule type" value="Genomic_DNA"/>
</dbReference>
<dbReference type="SUPFAM" id="SSF47473">
    <property type="entry name" value="EF-hand"/>
    <property type="match status" value="1"/>
</dbReference>
<feature type="compositionally biased region" description="Gly residues" evidence="1">
    <location>
        <begin position="1"/>
        <end position="12"/>
    </location>
</feature>
<reference evidence="3" key="3">
    <citation type="submission" date="2016-03" db="UniProtKB">
        <authorList>
            <consortium name="EnsemblProtists"/>
        </authorList>
    </citation>
    <scope>IDENTIFICATION</scope>
</reference>
<name>L1ICS5_GUITC</name>
<dbReference type="Proteomes" id="UP000011087">
    <property type="component" value="Unassembled WGS sequence"/>
</dbReference>
<reference evidence="2 4" key="1">
    <citation type="journal article" date="2012" name="Nature">
        <title>Algal genomes reveal evolutionary mosaicism and the fate of nucleomorphs.</title>
        <authorList>
            <consortium name="DOE Joint Genome Institute"/>
            <person name="Curtis B.A."/>
            <person name="Tanifuji G."/>
            <person name="Burki F."/>
            <person name="Gruber A."/>
            <person name="Irimia M."/>
            <person name="Maruyama S."/>
            <person name="Arias M.C."/>
            <person name="Ball S.G."/>
            <person name="Gile G.H."/>
            <person name="Hirakawa Y."/>
            <person name="Hopkins J.F."/>
            <person name="Kuo A."/>
            <person name="Rensing S.A."/>
            <person name="Schmutz J."/>
            <person name="Symeonidi A."/>
            <person name="Elias M."/>
            <person name="Eveleigh R.J."/>
            <person name="Herman E.K."/>
            <person name="Klute M.J."/>
            <person name="Nakayama T."/>
            <person name="Obornik M."/>
            <person name="Reyes-Prieto A."/>
            <person name="Armbrust E.V."/>
            <person name="Aves S.J."/>
            <person name="Beiko R.G."/>
            <person name="Coutinho P."/>
            <person name="Dacks J.B."/>
            <person name="Durnford D.G."/>
            <person name="Fast N.M."/>
            <person name="Green B.R."/>
            <person name="Grisdale C.J."/>
            <person name="Hempel F."/>
            <person name="Henrissat B."/>
            <person name="Hoppner M.P."/>
            <person name="Ishida K."/>
            <person name="Kim E."/>
            <person name="Koreny L."/>
            <person name="Kroth P.G."/>
            <person name="Liu Y."/>
            <person name="Malik S.B."/>
            <person name="Maier U.G."/>
            <person name="McRose D."/>
            <person name="Mock T."/>
            <person name="Neilson J.A."/>
            <person name="Onodera N.T."/>
            <person name="Poole A.M."/>
            <person name="Pritham E.J."/>
            <person name="Richards T.A."/>
            <person name="Rocap G."/>
            <person name="Roy S.W."/>
            <person name="Sarai C."/>
            <person name="Schaack S."/>
            <person name="Shirato S."/>
            <person name="Slamovits C.H."/>
            <person name="Spencer D.F."/>
            <person name="Suzuki S."/>
            <person name="Worden A.Z."/>
            <person name="Zauner S."/>
            <person name="Barry K."/>
            <person name="Bell C."/>
            <person name="Bharti A.K."/>
            <person name="Crow J.A."/>
            <person name="Grimwood J."/>
            <person name="Kramer R."/>
            <person name="Lindquist E."/>
            <person name="Lucas S."/>
            <person name="Salamov A."/>
            <person name="McFadden G.I."/>
            <person name="Lane C.E."/>
            <person name="Keeling P.J."/>
            <person name="Gray M.W."/>
            <person name="Grigoriev I.V."/>
            <person name="Archibald J.M."/>
        </authorList>
    </citation>
    <scope>NUCLEOTIDE SEQUENCE</scope>
    <source>
        <strain evidence="2 4">CCMP2712</strain>
    </source>
</reference>
<gene>
    <name evidence="2" type="ORF">GUITHDRAFT_119779</name>
</gene>
<dbReference type="HOGENOM" id="CLU_761732_0_0_1"/>
<evidence type="ECO:0000313" key="2">
    <source>
        <dbReference type="EMBL" id="EKX34038.1"/>
    </source>
</evidence>
<dbReference type="RefSeq" id="XP_005821018.1">
    <property type="nucleotide sequence ID" value="XM_005820961.1"/>
</dbReference>
<accession>L1ICS5</accession>
<dbReference type="EnsemblProtists" id="EKX34038">
    <property type="protein sequence ID" value="EKX34038"/>
    <property type="gene ID" value="GUITHDRAFT_119779"/>
</dbReference>